<sequence>MSIEKGLKKGKQGWKKMGNRRELGRAVRKPEKKREREMDMVRDEDDMVREEENVVRGDETMVRGEEDVVREEENVVRDDETMVKG</sequence>
<organism evidence="2 3">
    <name type="scientific">Petrolisthes manimaculis</name>
    <dbReference type="NCBI Taxonomy" id="1843537"/>
    <lineage>
        <taxon>Eukaryota</taxon>
        <taxon>Metazoa</taxon>
        <taxon>Ecdysozoa</taxon>
        <taxon>Arthropoda</taxon>
        <taxon>Crustacea</taxon>
        <taxon>Multicrustacea</taxon>
        <taxon>Malacostraca</taxon>
        <taxon>Eumalacostraca</taxon>
        <taxon>Eucarida</taxon>
        <taxon>Decapoda</taxon>
        <taxon>Pleocyemata</taxon>
        <taxon>Anomura</taxon>
        <taxon>Galatheoidea</taxon>
        <taxon>Porcellanidae</taxon>
        <taxon>Petrolisthes</taxon>
    </lineage>
</organism>
<dbReference type="EMBL" id="JAWZYT010003235">
    <property type="protein sequence ID" value="KAK4299447.1"/>
    <property type="molecule type" value="Genomic_DNA"/>
</dbReference>
<feature type="region of interest" description="Disordered" evidence="1">
    <location>
        <begin position="1"/>
        <end position="58"/>
    </location>
</feature>
<dbReference type="AlphaFoldDB" id="A0AAE1TVM7"/>
<feature type="region of interest" description="Disordered" evidence="1">
    <location>
        <begin position="66"/>
        <end position="85"/>
    </location>
</feature>
<comment type="caution">
    <text evidence="2">The sequence shown here is derived from an EMBL/GenBank/DDBJ whole genome shotgun (WGS) entry which is preliminary data.</text>
</comment>
<feature type="compositionally biased region" description="Basic residues" evidence="1">
    <location>
        <begin position="8"/>
        <end position="18"/>
    </location>
</feature>
<reference evidence="2" key="1">
    <citation type="submission" date="2023-11" db="EMBL/GenBank/DDBJ databases">
        <title>Genome assemblies of two species of porcelain crab, Petrolisthes cinctipes and Petrolisthes manimaculis (Anomura: Porcellanidae).</title>
        <authorList>
            <person name="Angst P."/>
        </authorList>
    </citation>
    <scope>NUCLEOTIDE SEQUENCE</scope>
    <source>
        <strain evidence="2">PB745_02</strain>
        <tissue evidence="2">Gill</tissue>
    </source>
</reference>
<accession>A0AAE1TVM7</accession>
<evidence type="ECO:0000313" key="3">
    <source>
        <dbReference type="Proteomes" id="UP001292094"/>
    </source>
</evidence>
<dbReference type="Proteomes" id="UP001292094">
    <property type="component" value="Unassembled WGS sequence"/>
</dbReference>
<name>A0AAE1TVM7_9EUCA</name>
<feature type="compositionally biased region" description="Basic and acidic residues" evidence="1">
    <location>
        <begin position="19"/>
        <end position="41"/>
    </location>
</feature>
<proteinExistence type="predicted"/>
<gene>
    <name evidence="2" type="ORF">Pmani_028260</name>
</gene>
<protein>
    <submittedName>
        <fullName evidence="2">Uncharacterized protein</fullName>
    </submittedName>
</protein>
<evidence type="ECO:0000313" key="2">
    <source>
        <dbReference type="EMBL" id="KAK4299447.1"/>
    </source>
</evidence>
<keyword evidence="3" id="KW-1185">Reference proteome</keyword>
<evidence type="ECO:0000256" key="1">
    <source>
        <dbReference type="SAM" id="MobiDB-lite"/>
    </source>
</evidence>